<sequence length="93" mass="10311">MAITSAIVLYLVLWFLTMLVALPIGLRTQGDDGERVEGTHFGAPTNYNPRRKAVIVSIVAAVLWVIVFAVIVYGGFTWRDFDWTARLTPVADS</sequence>
<dbReference type="EMBL" id="BAABDF010000006">
    <property type="protein sequence ID" value="GAA3864304.1"/>
    <property type="molecule type" value="Genomic_DNA"/>
</dbReference>
<gene>
    <name evidence="2" type="ORF">GCM10022404_13330</name>
</gene>
<dbReference type="Pfam" id="PF07330">
    <property type="entry name" value="DUF1467"/>
    <property type="match status" value="1"/>
</dbReference>
<evidence type="ECO:0000313" key="2">
    <source>
        <dbReference type="EMBL" id="GAA3864304.1"/>
    </source>
</evidence>
<evidence type="ECO:0000313" key="3">
    <source>
        <dbReference type="Proteomes" id="UP001399917"/>
    </source>
</evidence>
<feature type="transmembrane region" description="Helical" evidence="1">
    <location>
        <begin position="53"/>
        <end position="76"/>
    </location>
</feature>
<reference evidence="3" key="1">
    <citation type="journal article" date="2019" name="Int. J. Syst. Evol. Microbiol.">
        <title>The Global Catalogue of Microorganisms (GCM) 10K type strain sequencing project: providing services to taxonomists for standard genome sequencing and annotation.</title>
        <authorList>
            <consortium name="The Broad Institute Genomics Platform"/>
            <consortium name="The Broad Institute Genome Sequencing Center for Infectious Disease"/>
            <person name="Wu L."/>
            <person name="Ma J."/>
        </authorList>
    </citation>
    <scope>NUCLEOTIDE SEQUENCE [LARGE SCALE GENOMIC DNA]</scope>
    <source>
        <strain evidence="3">JCM 17190</strain>
    </source>
</reference>
<dbReference type="InterPro" id="IPR009935">
    <property type="entry name" value="DUF1467"/>
</dbReference>
<keyword evidence="1" id="KW-0812">Transmembrane</keyword>
<accession>A0ABP7K371</accession>
<keyword evidence="3" id="KW-1185">Reference proteome</keyword>
<protein>
    <submittedName>
        <fullName evidence="2">DUF1467 family protein</fullName>
    </submittedName>
</protein>
<comment type="caution">
    <text evidence="2">The sequence shown here is derived from an EMBL/GenBank/DDBJ whole genome shotgun (WGS) entry which is preliminary data.</text>
</comment>
<name>A0ABP7K371_9RHOB</name>
<proteinExistence type="predicted"/>
<evidence type="ECO:0000256" key="1">
    <source>
        <dbReference type="SAM" id="Phobius"/>
    </source>
</evidence>
<organism evidence="2 3">
    <name type="scientific">Celeribacter arenosi</name>
    <dbReference type="NCBI Taxonomy" id="792649"/>
    <lineage>
        <taxon>Bacteria</taxon>
        <taxon>Pseudomonadati</taxon>
        <taxon>Pseudomonadota</taxon>
        <taxon>Alphaproteobacteria</taxon>
        <taxon>Rhodobacterales</taxon>
        <taxon>Roseobacteraceae</taxon>
        <taxon>Celeribacter</taxon>
    </lineage>
</organism>
<keyword evidence="1" id="KW-1133">Transmembrane helix</keyword>
<dbReference type="RefSeq" id="WP_344845388.1">
    <property type="nucleotide sequence ID" value="NZ_BAABDF010000006.1"/>
</dbReference>
<keyword evidence="1" id="KW-0472">Membrane</keyword>
<dbReference type="Proteomes" id="UP001399917">
    <property type="component" value="Unassembled WGS sequence"/>
</dbReference>
<feature type="transmembrane region" description="Helical" evidence="1">
    <location>
        <begin position="6"/>
        <end position="26"/>
    </location>
</feature>